<organism evidence="5 6">
    <name type="scientific">Ananas comosus</name>
    <name type="common">Pineapple</name>
    <name type="synonym">Ananas ananas</name>
    <dbReference type="NCBI Taxonomy" id="4615"/>
    <lineage>
        <taxon>Eukaryota</taxon>
        <taxon>Viridiplantae</taxon>
        <taxon>Streptophyta</taxon>
        <taxon>Embryophyta</taxon>
        <taxon>Tracheophyta</taxon>
        <taxon>Spermatophyta</taxon>
        <taxon>Magnoliopsida</taxon>
        <taxon>Liliopsida</taxon>
        <taxon>Poales</taxon>
        <taxon>Bromeliaceae</taxon>
        <taxon>Bromelioideae</taxon>
        <taxon>Ananas</taxon>
    </lineage>
</organism>
<evidence type="ECO:0000256" key="2">
    <source>
        <dbReference type="PROSITE-ProRule" id="PRU00176"/>
    </source>
</evidence>
<reference evidence="6" key="2">
    <citation type="submission" date="2025-08" db="UniProtKB">
        <authorList>
            <consortium name="RefSeq"/>
        </authorList>
    </citation>
    <scope>IDENTIFICATION</scope>
    <source>
        <tissue evidence="6">Leaf</tissue>
    </source>
</reference>
<dbReference type="OrthoDB" id="439808at2759"/>
<evidence type="ECO:0000313" key="5">
    <source>
        <dbReference type="Proteomes" id="UP000515123"/>
    </source>
</evidence>
<dbReference type="SMART" id="SM00360">
    <property type="entry name" value="RRM"/>
    <property type="match status" value="1"/>
</dbReference>
<dbReference type="GO" id="GO:0003723">
    <property type="term" value="F:RNA binding"/>
    <property type="evidence" value="ECO:0007669"/>
    <property type="project" value="UniProtKB-UniRule"/>
</dbReference>
<dbReference type="Proteomes" id="UP000515123">
    <property type="component" value="Linkage group 2"/>
</dbReference>
<evidence type="ECO:0000313" key="6">
    <source>
        <dbReference type="RefSeq" id="XP_020083074.1"/>
    </source>
</evidence>
<feature type="region of interest" description="Disordered" evidence="3">
    <location>
        <begin position="210"/>
        <end position="279"/>
    </location>
</feature>
<name>A0A6P5EI21_ANACO</name>
<accession>A0A6P5EI21</accession>
<gene>
    <name evidence="6" type="primary">LOC109706565</name>
</gene>
<dbReference type="InterPro" id="IPR000504">
    <property type="entry name" value="RRM_dom"/>
</dbReference>
<dbReference type="InterPro" id="IPR012677">
    <property type="entry name" value="Nucleotide-bd_a/b_plait_sf"/>
</dbReference>
<dbReference type="PROSITE" id="PS50102">
    <property type="entry name" value="RRM"/>
    <property type="match status" value="1"/>
</dbReference>
<feature type="compositionally biased region" description="Pro residues" evidence="3">
    <location>
        <begin position="109"/>
        <end position="125"/>
    </location>
</feature>
<feature type="compositionally biased region" description="Polar residues" evidence="3">
    <location>
        <begin position="254"/>
        <end position="279"/>
    </location>
</feature>
<dbReference type="Pfam" id="PF00076">
    <property type="entry name" value="RRM_1"/>
    <property type="match status" value="1"/>
</dbReference>
<reference evidence="5" key="1">
    <citation type="journal article" date="2015" name="Nat. Genet.">
        <title>The pineapple genome and the evolution of CAM photosynthesis.</title>
        <authorList>
            <person name="Ming R."/>
            <person name="VanBuren R."/>
            <person name="Wai C.M."/>
            <person name="Tang H."/>
            <person name="Schatz M.C."/>
            <person name="Bowers J.E."/>
            <person name="Lyons E."/>
            <person name="Wang M.L."/>
            <person name="Chen J."/>
            <person name="Biggers E."/>
            <person name="Zhang J."/>
            <person name="Huang L."/>
            <person name="Zhang L."/>
            <person name="Miao W."/>
            <person name="Zhang J."/>
            <person name="Ye Z."/>
            <person name="Miao C."/>
            <person name="Lin Z."/>
            <person name="Wang H."/>
            <person name="Zhou H."/>
            <person name="Yim W.C."/>
            <person name="Priest H.D."/>
            <person name="Zheng C."/>
            <person name="Woodhouse M."/>
            <person name="Edger P.P."/>
            <person name="Guyot R."/>
            <person name="Guo H.B."/>
            <person name="Guo H."/>
            <person name="Zheng G."/>
            <person name="Singh R."/>
            <person name="Sharma A."/>
            <person name="Min X."/>
            <person name="Zheng Y."/>
            <person name="Lee H."/>
            <person name="Gurtowski J."/>
            <person name="Sedlazeck F.J."/>
            <person name="Harkess A."/>
            <person name="McKain M.R."/>
            <person name="Liao Z."/>
            <person name="Fang J."/>
            <person name="Liu J."/>
            <person name="Zhang X."/>
            <person name="Zhang Q."/>
            <person name="Hu W."/>
            <person name="Qin Y."/>
            <person name="Wang K."/>
            <person name="Chen L.Y."/>
            <person name="Shirley N."/>
            <person name="Lin Y.R."/>
            <person name="Liu L.Y."/>
            <person name="Hernandez A.G."/>
            <person name="Wright C.L."/>
            <person name="Bulone V."/>
            <person name="Tuskan G.A."/>
            <person name="Heath K."/>
            <person name="Zee F."/>
            <person name="Moore P.H."/>
            <person name="Sunkar R."/>
            <person name="Leebens-Mack J.H."/>
            <person name="Mockler T."/>
            <person name="Bennetzen J.L."/>
            <person name="Freeling M."/>
            <person name="Sankoff D."/>
            <person name="Paterson A.H."/>
            <person name="Zhu X."/>
            <person name="Yang X."/>
            <person name="Smith J.A."/>
            <person name="Cushman J.C."/>
            <person name="Paull R.E."/>
            <person name="Yu Q."/>
        </authorList>
    </citation>
    <scope>NUCLEOTIDE SEQUENCE [LARGE SCALE GENOMIC DNA]</scope>
    <source>
        <strain evidence="5">cv. F153</strain>
    </source>
</reference>
<evidence type="ECO:0000259" key="4">
    <source>
        <dbReference type="PROSITE" id="PS50102"/>
    </source>
</evidence>
<dbReference type="PANTHER" id="PTHR11176:SF23">
    <property type="entry name" value="RNA-BINDING (RRM_RBD_RNP MOTIFS) FAMILY PROTEIN"/>
    <property type="match status" value="1"/>
</dbReference>
<dbReference type="RefSeq" id="XP_020083074.1">
    <property type="nucleotide sequence ID" value="XM_020227485.1"/>
</dbReference>
<dbReference type="PANTHER" id="PTHR11176">
    <property type="entry name" value="BOULE-RELATED"/>
    <property type="match status" value="1"/>
</dbReference>
<dbReference type="Gene3D" id="3.30.70.330">
    <property type="match status" value="1"/>
</dbReference>
<protein>
    <submittedName>
        <fullName evidence="6">RNA-binding protein 38-like isoform X1</fullName>
    </submittedName>
</protein>
<proteinExistence type="predicted"/>
<dbReference type="GeneID" id="109706565"/>
<dbReference type="SUPFAM" id="SSF54928">
    <property type="entry name" value="RNA-binding domain, RBD"/>
    <property type="match status" value="1"/>
</dbReference>
<sequence>MAASSSSSTPSASGGWQFRSRFGDTTHTKVFVGGLAWETPDEELRRYFEPFGDILEAVIIRDKNTGRSKGYGFVTFRDAESARRSVSEPNPVIDGRRANCNIASQGRPRPSPPRGRSPAGPPYQGPPQTMGPPYSRVPAQMPPPHPPVIYPTQFGYMTYPSDYGYQQAVYNPQMTPQYYQMYGATSPSTVGPPPYHYTGVGYTMPNPRTSFQSPQHRPHPPYIQYPTAQMEGPFPPPSLPSNFQLQHPPHVRQQPLNITDSHASQPPSAAGSNAESTDA</sequence>
<feature type="region of interest" description="Disordered" evidence="3">
    <location>
        <begin position="80"/>
        <end position="142"/>
    </location>
</feature>
<feature type="domain" description="RRM" evidence="4">
    <location>
        <begin position="28"/>
        <end position="105"/>
    </location>
</feature>
<evidence type="ECO:0000256" key="1">
    <source>
        <dbReference type="ARBA" id="ARBA00022884"/>
    </source>
</evidence>
<keyword evidence="1 2" id="KW-0694">RNA-binding</keyword>
<keyword evidence="5" id="KW-1185">Reference proteome</keyword>
<dbReference type="AlphaFoldDB" id="A0A6P5EI21"/>
<feature type="compositionally biased region" description="Low complexity" evidence="3">
    <location>
        <begin position="1"/>
        <end position="13"/>
    </location>
</feature>
<evidence type="ECO:0000256" key="3">
    <source>
        <dbReference type="SAM" id="MobiDB-lite"/>
    </source>
</evidence>
<dbReference type="InterPro" id="IPR035979">
    <property type="entry name" value="RBD_domain_sf"/>
</dbReference>
<feature type="region of interest" description="Disordered" evidence="3">
    <location>
        <begin position="1"/>
        <end position="20"/>
    </location>
</feature>
<dbReference type="Gramene" id="Aco001224.1.mrna1">
    <property type="protein sequence ID" value="Aco001224.1.mrna1"/>
    <property type="gene ID" value="Aco001224.1.path1"/>
</dbReference>